<accession>A0A9W9YN99</accession>
<dbReference type="Proteomes" id="UP001163046">
    <property type="component" value="Unassembled WGS sequence"/>
</dbReference>
<keyword evidence="3" id="KW-1185">Reference proteome</keyword>
<evidence type="ECO:0000313" key="3">
    <source>
        <dbReference type="Proteomes" id="UP001163046"/>
    </source>
</evidence>
<evidence type="ECO:0008006" key="4">
    <source>
        <dbReference type="Google" id="ProtNLM"/>
    </source>
</evidence>
<organism evidence="2 3">
    <name type="scientific">Desmophyllum pertusum</name>
    <dbReference type="NCBI Taxonomy" id="174260"/>
    <lineage>
        <taxon>Eukaryota</taxon>
        <taxon>Metazoa</taxon>
        <taxon>Cnidaria</taxon>
        <taxon>Anthozoa</taxon>
        <taxon>Hexacorallia</taxon>
        <taxon>Scleractinia</taxon>
        <taxon>Caryophylliina</taxon>
        <taxon>Caryophylliidae</taxon>
        <taxon>Desmophyllum</taxon>
    </lineage>
</organism>
<feature type="compositionally biased region" description="Basic and acidic residues" evidence="1">
    <location>
        <begin position="336"/>
        <end position="348"/>
    </location>
</feature>
<feature type="region of interest" description="Disordered" evidence="1">
    <location>
        <begin position="75"/>
        <end position="94"/>
    </location>
</feature>
<name>A0A9W9YN99_9CNID</name>
<sequence length="348" mass="39544">MKGGMFRLTWSKKSVLEKIAQLDVDSRRRCEAAYQFLIASDDSAYLRLLQREISQSVVMTSSPVRSWCETGLDGSASRLSSKAPTRKHGAATSSITTEVPGYRNINTAFYRFEFQQRGTVHLHMLVFLKEMRHIRLNTIRADVPWSEPELAHLVHKLQPSDKGALPQNDGPSELLDFDGQPCLRLHHPADAFAANLRAYISTLVPALKCRMDVQTSDGNLMLLKYVTSYVAKCHDNQMTEALYSNQVNPFQAAYRHLRVLTPLEPEMLMALTSKRVAYTPSRTKKITCPLPSNIQDMSSHVKYKARKPQDENLSFLEWLRLHDESKPNAPAYTANEDTRGHQDEKCHN</sequence>
<proteinExistence type="predicted"/>
<reference evidence="2" key="1">
    <citation type="submission" date="2023-01" db="EMBL/GenBank/DDBJ databases">
        <title>Genome assembly of the deep-sea coral Lophelia pertusa.</title>
        <authorList>
            <person name="Herrera S."/>
            <person name="Cordes E."/>
        </authorList>
    </citation>
    <scope>NUCLEOTIDE SEQUENCE</scope>
    <source>
        <strain evidence="2">USNM1676648</strain>
        <tissue evidence="2">Polyp</tissue>
    </source>
</reference>
<protein>
    <recommendedName>
        <fullName evidence="4">Helitron helicase-like domain-containing protein</fullName>
    </recommendedName>
</protein>
<gene>
    <name evidence="2" type="ORF">OS493_019939</name>
</gene>
<dbReference type="AlphaFoldDB" id="A0A9W9YN99"/>
<evidence type="ECO:0000313" key="2">
    <source>
        <dbReference type="EMBL" id="KAJ7359032.1"/>
    </source>
</evidence>
<dbReference type="OrthoDB" id="416437at2759"/>
<dbReference type="EMBL" id="MU827313">
    <property type="protein sequence ID" value="KAJ7359032.1"/>
    <property type="molecule type" value="Genomic_DNA"/>
</dbReference>
<comment type="caution">
    <text evidence="2">The sequence shown here is derived from an EMBL/GenBank/DDBJ whole genome shotgun (WGS) entry which is preliminary data.</text>
</comment>
<evidence type="ECO:0000256" key="1">
    <source>
        <dbReference type="SAM" id="MobiDB-lite"/>
    </source>
</evidence>
<feature type="region of interest" description="Disordered" evidence="1">
    <location>
        <begin position="327"/>
        <end position="348"/>
    </location>
</feature>